<sequence length="583" mass="64824">MSYLHRYIPPVYVDLNMMTTPSKDQETSNAPCSSAKFTAVQSSGDSVKPRPSRTNPLFLDLLDFPLTMADANSDGLKCNFDSVLDMGDGHDTPAGATHQIFPLPTGHEITPDQDFNTMKQSQDPEVLKEVETFPAAVFTNTTISASRVSSTTSAPSESNTTPSHRGGRTSHFSAKQRRERHNANERRRTNAAKDRVRDMRDTVTALGRQRAKLTIQRDAKAAADEMLPHRRPVETVVLRERVEEYGIPGSTTYLDLVKSVDELRNEKQYLIEKLDQLDSQNSVLQAVQTELLTNTTASLTEGGAKKILKRKRVEANEDIDFVSVRKRMALESCEINTPAGGYCIETEAVPSYLKVLFSKPMTSNAAFNWVKDSYSDIMALKSQQKPAGVAAPTVLGWCEDKREVSKSPGSDNEHSLELMLTQDFPNVVSGELVFNTWNLLTILEAFRKLFPLTKDLAILQTINDDCVIVRVGIAPFCDAPVVHSIMVLARGQIDGGYLVSMRSVPLSAGQKAFAADEASYLPVLVWFMLLDKYDEFAQPVCEVIVGASTQHKSERVLHRLSTEFIAGLVRWQDAVSQKKQWFL</sequence>
<comment type="caution">
    <text evidence="2">The sequence shown here is derived from an EMBL/GenBank/DDBJ whole genome shotgun (WGS) entry which is preliminary data.</text>
</comment>
<evidence type="ECO:0000313" key="3">
    <source>
        <dbReference type="Proteomes" id="UP001159659"/>
    </source>
</evidence>
<dbReference type="GO" id="GO:0046983">
    <property type="term" value="F:protein dimerization activity"/>
    <property type="evidence" value="ECO:0007669"/>
    <property type="project" value="InterPro"/>
</dbReference>
<dbReference type="AlphaFoldDB" id="A0AAV0SZL3"/>
<organism evidence="2 3">
    <name type="scientific">Peronospora farinosa</name>
    <dbReference type="NCBI Taxonomy" id="134698"/>
    <lineage>
        <taxon>Eukaryota</taxon>
        <taxon>Sar</taxon>
        <taxon>Stramenopiles</taxon>
        <taxon>Oomycota</taxon>
        <taxon>Peronosporomycetes</taxon>
        <taxon>Peronosporales</taxon>
        <taxon>Peronosporaceae</taxon>
        <taxon>Peronospora</taxon>
    </lineage>
</organism>
<name>A0AAV0SZL3_9STRA</name>
<gene>
    <name evidence="2" type="ORF">PFR002_LOCUS1921</name>
</gene>
<reference evidence="2" key="1">
    <citation type="submission" date="2022-12" db="EMBL/GenBank/DDBJ databases">
        <authorList>
            <person name="Webb A."/>
        </authorList>
    </citation>
    <scope>NUCLEOTIDE SEQUENCE</scope>
    <source>
        <strain evidence="2">Pf2</strain>
    </source>
</reference>
<dbReference type="InterPro" id="IPR036638">
    <property type="entry name" value="HLH_DNA-bd_sf"/>
</dbReference>
<evidence type="ECO:0000256" key="1">
    <source>
        <dbReference type="SAM" id="MobiDB-lite"/>
    </source>
</evidence>
<accession>A0AAV0SZL3</accession>
<proteinExistence type="predicted"/>
<feature type="compositionally biased region" description="Basic and acidic residues" evidence="1">
    <location>
        <begin position="181"/>
        <end position="197"/>
    </location>
</feature>
<dbReference type="Gene3D" id="4.10.280.10">
    <property type="entry name" value="Helix-loop-helix DNA-binding domain"/>
    <property type="match status" value="1"/>
</dbReference>
<feature type="compositionally biased region" description="Polar residues" evidence="1">
    <location>
        <begin position="145"/>
        <end position="163"/>
    </location>
</feature>
<feature type="region of interest" description="Disordered" evidence="1">
    <location>
        <begin position="145"/>
        <end position="197"/>
    </location>
</feature>
<dbReference type="EMBL" id="CANTFK010000200">
    <property type="protein sequence ID" value="CAI5708904.1"/>
    <property type="molecule type" value="Genomic_DNA"/>
</dbReference>
<protein>
    <recommendedName>
        <fullName evidence="4">BZIP domain-containing protein</fullName>
    </recommendedName>
</protein>
<dbReference type="Proteomes" id="UP001159659">
    <property type="component" value="Unassembled WGS sequence"/>
</dbReference>
<evidence type="ECO:0000313" key="2">
    <source>
        <dbReference type="EMBL" id="CAI5708904.1"/>
    </source>
</evidence>
<evidence type="ECO:0008006" key="4">
    <source>
        <dbReference type="Google" id="ProtNLM"/>
    </source>
</evidence>